<dbReference type="Gene3D" id="2.60.120.10">
    <property type="entry name" value="Jelly Rolls"/>
    <property type="match status" value="1"/>
</dbReference>
<dbReference type="InterPro" id="IPR014710">
    <property type="entry name" value="RmlC-like_jellyroll"/>
</dbReference>
<dbReference type="GO" id="GO:0003677">
    <property type="term" value="F:DNA binding"/>
    <property type="evidence" value="ECO:0007669"/>
    <property type="project" value="UniProtKB-KW"/>
</dbReference>
<dbReference type="Gene3D" id="1.10.260.40">
    <property type="entry name" value="lambda repressor-like DNA-binding domains"/>
    <property type="match status" value="1"/>
</dbReference>
<dbReference type="PANTHER" id="PTHR46797">
    <property type="entry name" value="HTH-TYPE TRANSCRIPTIONAL REGULATOR"/>
    <property type="match status" value="1"/>
</dbReference>
<dbReference type="PROSITE" id="PS50943">
    <property type="entry name" value="HTH_CROC1"/>
    <property type="match status" value="1"/>
</dbReference>
<evidence type="ECO:0000313" key="5">
    <source>
        <dbReference type="Proteomes" id="UP000219439"/>
    </source>
</evidence>
<name>A0A285PK92_9HYPH</name>
<dbReference type="PANTHER" id="PTHR46797:SF20">
    <property type="entry name" value="BLR4304 PROTEIN"/>
    <property type="match status" value="1"/>
</dbReference>
<keyword evidence="5" id="KW-1185">Reference proteome</keyword>
<dbReference type="InterPro" id="IPR010982">
    <property type="entry name" value="Lambda_DNA-bd_dom_sf"/>
</dbReference>
<organism evidence="4 5">
    <name type="scientific">Cohaesibacter gelatinilyticus</name>
    <dbReference type="NCBI Taxonomy" id="372072"/>
    <lineage>
        <taxon>Bacteria</taxon>
        <taxon>Pseudomonadati</taxon>
        <taxon>Pseudomonadota</taxon>
        <taxon>Alphaproteobacteria</taxon>
        <taxon>Hyphomicrobiales</taxon>
        <taxon>Cohaesibacteraceae</taxon>
    </lineage>
</organism>
<dbReference type="Pfam" id="PF01381">
    <property type="entry name" value="HTH_3"/>
    <property type="match status" value="1"/>
</dbReference>
<dbReference type="GO" id="GO:0005829">
    <property type="term" value="C:cytosol"/>
    <property type="evidence" value="ECO:0007669"/>
    <property type="project" value="TreeGrafter"/>
</dbReference>
<keyword evidence="1" id="KW-0238">DNA-binding</keyword>
<dbReference type="RefSeq" id="WP_097154912.1">
    <property type="nucleotide sequence ID" value="NZ_OBEL01000005.1"/>
</dbReference>
<evidence type="ECO:0000259" key="3">
    <source>
        <dbReference type="PROSITE" id="PS50943"/>
    </source>
</evidence>
<dbReference type="CDD" id="cd00093">
    <property type="entry name" value="HTH_XRE"/>
    <property type="match status" value="1"/>
</dbReference>
<gene>
    <name evidence="4" type="ORF">SAMN06265368_3640</name>
</gene>
<dbReference type="GO" id="GO:0003700">
    <property type="term" value="F:DNA-binding transcription factor activity"/>
    <property type="evidence" value="ECO:0007669"/>
    <property type="project" value="TreeGrafter"/>
</dbReference>
<reference evidence="4 5" key="1">
    <citation type="submission" date="2017-09" db="EMBL/GenBank/DDBJ databases">
        <authorList>
            <person name="Ehlers B."/>
            <person name="Leendertz F.H."/>
        </authorList>
    </citation>
    <scope>NUCLEOTIDE SEQUENCE [LARGE SCALE GENOMIC DNA]</scope>
    <source>
        <strain evidence="4 5">DSM 18289</strain>
    </source>
</reference>
<dbReference type="SUPFAM" id="SSF47413">
    <property type="entry name" value="lambda repressor-like DNA-binding domains"/>
    <property type="match status" value="1"/>
</dbReference>
<feature type="domain" description="HTH cro/C1-type" evidence="3">
    <location>
        <begin position="25"/>
        <end position="79"/>
    </location>
</feature>
<dbReference type="Proteomes" id="UP000219439">
    <property type="component" value="Unassembled WGS sequence"/>
</dbReference>
<dbReference type="InterPro" id="IPR050807">
    <property type="entry name" value="TransReg_Diox_bact_type"/>
</dbReference>
<evidence type="ECO:0000256" key="2">
    <source>
        <dbReference type="SAM" id="MobiDB-lite"/>
    </source>
</evidence>
<dbReference type="AlphaFoldDB" id="A0A285PK92"/>
<dbReference type="InterPro" id="IPR011051">
    <property type="entry name" value="RmlC_Cupin_sf"/>
</dbReference>
<feature type="compositionally biased region" description="Basic and acidic residues" evidence="2">
    <location>
        <begin position="1"/>
        <end position="23"/>
    </location>
</feature>
<dbReference type="EMBL" id="OBEL01000005">
    <property type="protein sequence ID" value="SNZ20536.1"/>
    <property type="molecule type" value="Genomic_DNA"/>
</dbReference>
<sequence length="201" mass="22301">MKQSPEKHDRVESDHPQHQDLGRRLRLSRKSKGMSLAQVAEAAGLAISTISRAERGLLALTYDKLIKIAEGLDVELSVLFGKSGESFKSNSLSVARLGDVQVQETATYRYEMLFADIWHKGMTPMTGVVKAHSRAEFDQFIEHPGEEFLFVLSGQLTVHTEAHEPVLLNSGESIYLDSGMGHIYTSAGEEDCRILVVCLTR</sequence>
<feature type="region of interest" description="Disordered" evidence="2">
    <location>
        <begin position="1"/>
        <end position="24"/>
    </location>
</feature>
<dbReference type="OrthoDB" id="9814751at2"/>
<protein>
    <submittedName>
        <fullName evidence="4">Transcriptional regulator, XRE family with cupin sensor</fullName>
    </submittedName>
</protein>
<dbReference type="InterPro" id="IPR013096">
    <property type="entry name" value="Cupin_2"/>
</dbReference>
<evidence type="ECO:0000256" key="1">
    <source>
        <dbReference type="ARBA" id="ARBA00023125"/>
    </source>
</evidence>
<dbReference type="Pfam" id="PF07883">
    <property type="entry name" value="Cupin_2"/>
    <property type="match status" value="1"/>
</dbReference>
<proteinExistence type="predicted"/>
<dbReference type="CDD" id="cd02209">
    <property type="entry name" value="cupin_XRE_C"/>
    <property type="match status" value="1"/>
</dbReference>
<evidence type="ECO:0000313" key="4">
    <source>
        <dbReference type="EMBL" id="SNZ20536.1"/>
    </source>
</evidence>
<accession>A0A285PK92</accession>
<dbReference type="SMART" id="SM00530">
    <property type="entry name" value="HTH_XRE"/>
    <property type="match status" value="1"/>
</dbReference>
<dbReference type="InterPro" id="IPR001387">
    <property type="entry name" value="Cro/C1-type_HTH"/>
</dbReference>
<dbReference type="SUPFAM" id="SSF51182">
    <property type="entry name" value="RmlC-like cupins"/>
    <property type="match status" value="1"/>
</dbReference>